<dbReference type="EnsemblPlants" id="Bo3g061070.1">
    <property type="protein sequence ID" value="Bo3g061070.1"/>
    <property type="gene ID" value="Bo3g061070"/>
</dbReference>
<feature type="signal peptide" evidence="2">
    <location>
        <begin position="1"/>
        <end position="30"/>
    </location>
</feature>
<feature type="compositionally biased region" description="Polar residues" evidence="1">
    <location>
        <begin position="367"/>
        <end position="384"/>
    </location>
</feature>
<evidence type="ECO:0000313" key="6">
    <source>
        <dbReference type="Proteomes" id="UP000032141"/>
    </source>
</evidence>
<keyword evidence="2" id="KW-0732">Signal</keyword>
<reference evidence="5" key="2">
    <citation type="submission" date="2015-03" db="UniProtKB">
        <authorList>
            <consortium name="EnsemblPlants"/>
        </authorList>
    </citation>
    <scope>IDENTIFICATION</scope>
</reference>
<reference evidence="5 6" key="1">
    <citation type="journal article" date="2014" name="Genome Biol.">
        <title>Transcriptome and methylome profiling reveals relics of genome dominance in the mesopolyploid Brassica oleracea.</title>
        <authorList>
            <person name="Parkin I.A."/>
            <person name="Koh C."/>
            <person name="Tang H."/>
            <person name="Robinson S.J."/>
            <person name="Kagale S."/>
            <person name="Clarke W.E."/>
            <person name="Town C.D."/>
            <person name="Nixon J."/>
            <person name="Krishnakumar V."/>
            <person name="Bidwell S.L."/>
            <person name="Denoeud F."/>
            <person name="Belcram H."/>
            <person name="Links M.G."/>
            <person name="Just J."/>
            <person name="Clarke C."/>
            <person name="Bender T."/>
            <person name="Huebert T."/>
            <person name="Mason A.S."/>
            <person name="Pires J.C."/>
            <person name="Barker G."/>
            <person name="Moore J."/>
            <person name="Walley P.G."/>
            <person name="Manoli S."/>
            <person name="Batley J."/>
            <person name="Edwards D."/>
            <person name="Nelson M.N."/>
            <person name="Wang X."/>
            <person name="Paterson A.H."/>
            <person name="King G."/>
            <person name="Bancroft I."/>
            <person name="Chalhoub B."/>
            <person name="Sharpe A.G."/>
        </authorList>
    </citation>
    <scope>NUCLEOTIDE SEQUENCE</scope>
    <source>
        <strain evidence="5 6">cv. TO1000</strain>
    </source>
</reference>
<dbReference type="Gramene" id="Bo3g061070.1">
    <property type="protein sequence ID" value="Bo3g061070.1"/>
    <property type="gene ID" value="Bo3g061070"/>
</dbReference>
<evidence type="ECO:0000259" key="3">
    <source>
        <dbReference type="Pfam" id="PF02364"/>
    </source>
</evidence>
<dbReference type="Pfam" id="PF25968">
    <property type="entry name" value="CALS1"/>
    <property type="match status" value="1"/>
</dbReference>
<evidence type="ECO:0000256" key="1">
    <source>
        <dbReference type="SAM" id="MobiDB-lite"/>
    </source>
</evidence>
<dbReference type="InterPro" id="IPR058851">
    <property type="entry name" value="CALS1_helical"/>
</dbReference>
<dbReference type="PANTHER" id="PTHR12741">
    <property type="entry name" value="LYST-INTERACTING PROTEIN LIP5 DOPAMINE RESPONSIVE PROTEIN DRG-1"/>
    <property type="match status" value="1"/>
</dbReference>
<feature type="region of interest" description="Disordered" evidence="1">
    <location>
        <begin position="365"/>
        <end position="384"/>
    </location>
</feature>
<evidence type="ECO:0008006" key="7">
    <source>
        <dbReference type="Google" id="ProtNLM"/>
    </source>
</evidence>
<dbReference type="GO" id="GO:0005886">
    <property type="term" value="C:plasma membrane"/>
    <property type="evidence" value="ECO:0007669"/>
    <property type="project" value="TreeGrafter"/>
</dbReference>
<evidence type="ECO:0000313" key="5">
    <source>
        <dbReference type="EnsemblPlants" id="Bo3g061070.1"/>
    </source>
</evidence>
<organism evidence="5 6">
    <name type="scientific">Brassica oleracea var. oleracea</name>
    <dbReference type="NCBI Taxonomy" id="109376"/>
    <lineage>
        <taxon>Eukaryota</taxon>
        <taxon>Viridiplantae</taxon>
        <taxon>Streptophyta</taxon>
        <taxon>Embryophyta</taxon>
        <taxon>Tracheophyta</taxon>
        <taxon>Spermatophyta</taxon>
        <taxon>Magnoliopsida</taxon>
        <taxon>eudicotyledons</taxon>
        <taxon>Gunneridae</taxon>
        <taxon>Pentapetalae</taxon>
        <taxon>rosids</taxon>
        <taxon>malvids</taxon>
        <taxon>Brassicales</taxon>
        <taxon>Brassicaceae</taxon>
        <taxon>Brassiceae</taxon>
        <taxon>Brassica</taxon>
    </lineage>
</organism>
<accession>A0A0D3BA44</accession>
<evidence type="ECO:0000256" key="2">
    <source>
        <dbReference type="SAM" id="SignalP"/>
    </source>
</evidence>
<evidence type="ECO:0000259" key="4">
    <source>
        <dbReference type="Pfam" id="PF25968"/>
    </source>
</evidence>
<feature type="chain" id="PRO_5002272876" description="1,3-beta-glucan synthase subunit FKS1-like domain-containing protein" evidence="2">
    <location>
        <begin position="31"/>
        <end position="384"/>
    </location>
</feature>
<protein>
    <recommendedName>
        <fullName evidence="7">1,3-beta-glucan synthase subunit FKS1-like domain-containing protein</fullName>
    </recommendedName>
</protein>
<dbReference type="GO" id="GO:0000148">
    <property type="term" value="C:1,3-beta-D-glucan synthase complex"/>
    <property type="evidence" value="ECO:0007669"/>
    <property type="project" value="InterPro"/>
</dbReference>
<dbReference type="Proteomes" id="UP000032141">
    <property type="component" value="Chromosome C3"/>
</dbReference>
<dbReference type="GO" id="GO:0006075">
    <property type="term" value="P:(1-&gt;3)-beta-D-glucan biosynthetic process"/>
    <property type="evidence" value="ECO:0007669"/>
    <property type="project" value="InterPro"/>
</dbReference>
<name>A0A0D3BA44_BRAOL</name>
<feature type="domain" description="Glycosyl transferase 48" evidence="3">
    <location>
        <begin position="317"/>
        <end position="358"/>
    </location>
</feature>
<dbReference type="STRING" id="109376.A0A0D3BA44"/>
<feature type="domain" description="Callose synthase helical" evidence="4">
    <location>
        <begin position="19"/>
        <end position="220"/>
    </location>
</feature>
<dbReference type="PANTHER" id="PTHR12741:SF88">
    <property type="entry name" value="1,3-BETA-GLUCAN SYNTHASE"/>
    <property type="match status" value="1"/>
</dbReference>
<dbReference type="AlphaFoldDB" id="A0A0D3BA44"/>
<proteinExistence type="predicted"/>
<feature type="domain" description="Glycosyl transferase 48" evidence="3">
    <location>
        <begin position="227"/>
        <end position="309"/>
    </location>
</feature>
<dbReference type="GO" id="GO:0003843">
    <property type="term" value="F:1,3-beta-D-glucan synthase activity"/>
    <property type="evidence" value="ECO:0007669"/>
    <property type="project" value="InterPro"/>
</dbReference>
<keyword evidence="6" id="KW-1185">Reference proteome</keyword>
<dbReference type="Pfam" id="PF02364">
    <property type="entry name" value="Glucan_synthase"/>
    <property type="match status" value="2"/>
</dbReference>
<dbReference type="HOGENOM" id="CLU_060824_0_0_1"/>
<dbReference type="eggNOG" id="KOG0916">
    <property type="taxonomic scope" value="Eukaryota"/>
</dbReference>
<sequence length="384" mass="44862">MEMLLMPKNSGRLQLVQWPLFLLSSKILLAKEIAAESNSQEEIVERIGKIEYMKYAVEEVYHTLKLVLTETLEAEGRMWLERIYEDIDTSIKNRKIHHNFQLNKLSLVITRVTALLGILIKNWASLESILHSLSLLGVGVCHGVIRDVWEHCDPKRGFMINFLVEHRKVTFQSDTIRGQYEMWNNLTQAWNEVRLFTELKWPKDPELKALVRRLYSLFTIKDSAAHVPRNLEARRRLQFFTNSLFMDVPPPKSVDKIVFTPYYSEVVLYSMAELTKRNEDGISILFYLQKIYPDEWKNFLARIGQDENALEDDLHNERDILELRFWASYRGQTLARTVRGMMYYRKALMLQSYLERKAGRDGGESTLFGNNMTDAEGCGSQSVH</sequence>
<dbReference type="InterPro" id="IPR003440">
    <property type="entry name" value="Glyco_trans_48_dom"/>
</dbReference>